<dbReference type="PANTHER" id="PTHR43268">
    <property type="entry name" value="THIOSULFATE SULFURTRANSFERASE/RHODANESE-LIKE DOMAIN-CONTAINING PROTEIN 2"/>
    <property type="match status" value="1"/>
</dbReference>
<dbReference type="AlphaFoldDB" id="A0A2C9DC49"/>
<dbReference type="EMBL" id="LT960614">
    <property type="protein sequence ID" value="SON57708.1"/>
    <property type="molecule type" value="Genomic_DNA"/>
</dbReference>
<evidence type="ECO:0000313" key="4">
    <source>
        <dbReference type="EMBL" id="SON57708.1"/>
    </source>
</evidence>
<dbReference type="InterPro" id="IPR036873">
    <property type="entry name" value="Rhodanese-like_dom_sf"/>
</dbReference>
<feature type="region of interest" description="Disordered" evidence="2">
    <location>
        <begin position="240"/>
        <end position="263"/>
    </location>
</feature>
<dbReference type="KEGG" id="hdi:HDIA_4167"/>
<comment type="function">
    <text evidence="1">Catalyzes oxygen-dependent 5-hydroxyuridine (ho5U) modification at position 34 in tRNAs.</text>
</comment>
<name>A0A2C9DC49_9HYPH</name>
<dbReference type="SUPFAM" id="SSF52821">
    <property type="entry name" value="Rhodanese/Cell cycle control phosphatase"/>
    <property type="match status" value="1"/>
</dbReference>
<feature type="domain" description="Rhodanese" evidence="3">
    <location>
        <begin position="126"/>
        <end position="220"/>
    </location>
</feature>
<evidence type="ECO:0000256" key="2">
    <source>
        <dbReference type="SAM" id="MobiDB-lite"/>
    </source>
</evidence>
<comment type="similarity">
    <text evidence="1">Belongs to the TrhO family.</text>
</comment>
<dbReference type="EC" id="1.14.-.-" evidence="1"/>
<dbReference type="OrthoDB" id="9778326at2"/>
<proteinExistence type="inferred from homology"/>
<comment type="catalytic activity">
    <reaction evidence="1">
        <text>uridine(34) in tRNA + AH2 + O2 = 5-hydroxyuridine(34) in tRNA + A + H2O</text>
        <dbReference type="Rhea" id="RHEA:64224"/>
        <dbReference type="Rhea" id="RHEA-COMP:11727"/>
        <dbReference type="Rhea" id="RHEA-COMP:13381"/>
        <dbReference type="ChEBI" id="CHEBI:13193"/>
        <dbReference type="ChEBI" id="CHEBI:15377"/>
        <dbReference type="ChEBI" id="CHEBI:15379"/>
        <dbReference type="ChEBI" id="CHEBI:17499"/>
        <dbReference type="ChEBI" id="CHEBI:65315"/>
        <dbReference type="ChEBI" id="CHEBI:136877"/>
    </reaction>
</comment>
<dbReference type="InterPro" id="IPR040503">
    <property type="entry name" value="TRHO_N"/>
</dbReference>
<dbReference type="Gene3D" id="3.40.250.10">
    <property type="entry name" value="Rhodanese-like domain"/>
    <property type="match status" value="1"/>
</dbReference>
<keyword evidence="1" id="KW-0560">Oxidoreductase</keyword>
<dbReference type="Pfam" id="PF17773">
    <property type="entry name" value="UPF0176_N"/>
    <property type="match status" value="1"/>
</dbReference>
<dbReference type="PROSITE" id="PS50206">
    <property type="entry name" value="RHODANESE_3"/>
    <property type="match status" value="1"/>
</dbReference>
<dbReference type="HAMAP" id="MF_00469">
    <property type="entry name" value="TrhO"/>
    <property type="match status" value="1"/>
</dbReference>
<sequence length="263" mass="28683">MAVKVAALYQFVSLPDCEDLRSHLDAFCRDRGILGTLLLAEEGINGTVAGSDADVEALIAELRHGAAFKGRLDRLELKFSQAETMPFGKLKVRVKPEIVTMRAERADPLSQVGTYVEPADWNAVISSDDVVVIDVRNHFEVEHGSFRGAVDPMTGSFSEFPAYVTATLDPSRHRKIAMFCTGGIRCEKASAYMLAEGFEEVYHLKGGILAYLEQVPESQSQWEGGCFVFDERVALDHGHFAGEEPSGAEATTQGRIAQAGAKN</sequence>
<dbReference type="Proteomes" id="UP000223606">
    <property type="component" value="Chromosome 1"/>
</dbReference>
<gene>
    <name evidence="1" type="primary">trhO</name>
    <name evidence="4" type="ORF">HDIA_4167</name>
</gene>
<dbReference type="NCBIfam" id="NF001136">
    <property type="entry name" value="PRK00142.1-4"/>
    <property type="match status" value="1"/>
</dbReference>
<dbReference type="PANTHER" id="PTHR43268:SF3">
    <property type="entry name" value="RHODANESE-LIKE DOMAIN-CONTAINING PROTEIN 7-RELATED"/>
    <property type="match status" value="1"/>
</dbReference>
<dbReference type="GO" id="GO:0006400">
    <property type="term" value="P:tRNA modification"/>
    <property type="evidence" value="ECO:0007669"/>
    <property type="project" value="UniProtKB-UniRule"/>
</dbReference>
<keyword evidence="5" id="KW-1185">Reference proteome</keyword>
<dbReference type="GO" id="GO:0016740">
    <property type="term" value="F:transferase activity"/>
    <property type="evidence" value="ECO:0007669"/>
    <property type="project" value="UniProtKB-KW"/>
</dbReference>
<dbReference type="CDD" id="cd01518">
    <property type="entry name" value="RHOD_YceA"/>
    <property type="match status" value="1"/>
</dbReference>
<evidence type="ECO:0000256" key="1">
    <source>
        <dbReference type="HAMAP-Rule" id="MF_00469"/>
    </source>
</evidence>
<protein>
    <recommendedName>
        <fullName evidence="1">tRNA uridine(34) hydroxylase</fullName>
        <ecNumber evidence="1">1.14.-.-</ecNumber>
    </recommendedName>
    <alternativeName>
        <fullName evidence="1">tRNA hydroxylation protein O</fullName>
    </alternativeName>
</protein>
<evidence type="ECO:0000259" key="3">
    <source>
        <dbReference type="PROSITE" id="PS50206"/>
    </source>
</evidence>
<dbReference type="Gene3D" id="3.30.70.100">
    <property type="match status" value="1"/>
</dbReference>
<dbReference type="Pfam" id="PF00581">
    <property type="entry name" value="Rhodanese"/>
    <property type="match status" value="1"/>
</dbReference>
<dbReference type="SMART" id="SM00450">
    <property type="entry name" value="RHOD"/>
    <property type="match status" value="1"/>
</dbReference>
<organism evidence="4 5">
    <name type="scientific">Hartmannibacter diazotrophicus</name>
    <dbReference type="NCBI Taxonomy" id="1482074"/>
    <lineage>
        <taxon>Bacteria</taxon>
        <taxon>Pseudomonadati</taxon>
        <taxon>Pseudomonadota</taxon>
        <taxon>Alphaproteobacteria</taxon>
        <taxon>Hyphomicrobiales</taxon>
        <taxon>Pleomorphomonadaceae</taxon>
        <taxon>Hartmannibacter</taxon>
    </lineage>
</organism>
<accession>A0A2C9DC49</accession>
<reference evidence="5" key="1">
    <citation type="submission" date="2017-09" db="EMBL/GenBank/DDBJ databases">
        <title>Genome sequence of Nannocystis excedens DSM 71.</title>
        <authorList>
            <person name="Blom J."/>
        </authorList>
    </citation>
    <scope>NUCLEOTIDE SEQUENCE [LARGE SCALE GENOMIC DNA]</scope>
    <source>
        <strain evidence="5">type strain: E19</strain>
    </source>
</reference>
<dbReference type="GO" id="GO:0016705">
    <property type="term" value="F:oxidoreductase activity, acting on paired donors, with incorporation or reduction of molecular oxygen"/>
    <property type="evidence" value="ECO:0007669"/>
    <property type="project" value="UniProtKB-UniRule"/>
</dbReference>
<keyword evidence="1" id="KW-0819">tRNA processing</keyword>
<dbReference type="InterPro" id="IPR020936">
    <property type="entry name" value="TrhO"/>
</dbReference>
<keyword evidence="4" id="KW-0808">Transferase</keyword>
<dbReference type="InterPro" id="IPR001763">
    <property type="entry name" value="Rhodanese-like_dom"/>
</dbReference>
<evidence type="ECO:0000313" key="5">
    <source>
        <dbReference type="Proteomes" id="UP000223606"/>
    </source>
</evidence>
<dbReference type="RefSeq" id="WP_099557920.1">
    <property type="nucleotide sequence ID" value="NZ_LT960614.1"/>
</dbReference>